<feature type="binding site" evidence="17">
    <location>
        <position position="442"/>
    </location>
    <ligand>
        <name>(6S)-NADPHX</name>
        <dbReference type="ChEBI" id="CHEBI:64076"/>
    </ligand>
</feature>
<dbReference type="SUPFAM" id="SSF64153">
    <property type="entry name" value="YjeF N-terminal domain-like"/>
    <property type="match status" value="1"/>
</dbReference>
<feature type="binding site" evidence="18">
    <location>
        <position position="166"/>
    </location>
    <ligand>
        <name>(6S)-NADPHX</name>
        <dbReference type="ChEBI" id="CHEBI:64076"/>
    </ligand>
</feature>
<feature type="binding site" evidence="17">
    <location>
        <position position="326"/>
    </location>
    <ligand>
        <name>(6S)-NADPHX</name>
        <dbReference type="ChEBI" id="CHEBI:64076"/>
    </ligand>
</feature>
<dbReference type="InterPro" id="IPR004443">
    <property type="entry name" value="YjeF_N_dom"/>
</dbReference>
<evidence type="ECO:0000256" key="4">
    <source>
        <dbReference type="ARBA" id="ARBA00009524"/>
    </source>
</evidence>
<evidence type="ECO:0000256" key="6">
    <source>
        <dbReference type="ARBA" id="ARBA00022741"/>
    </source>
</evidence>
<comment type="similarity">
    <text evidence="3 19">In the N-terminal section; belongs to the NnrE/AIBP family.</text>
</comment>
<dbReference type="InterPro" id="IPR030677">
    <property type="entry name" value="Nnr"/>
</dbReference>
<comment type="catalytic activity">
    <reaction evidence="1 18 19">
        <text>(6R)-NADHX = (6S)-NADHX</text>
        <dbReference type="Rhea" id="RHEA:32215"/>
        <dbReference type="ChEBI" id="CHEBI:64074"/>
        <dbReference type="ChEBI" id="CHEBI:64075"/>
        <dbReference type="EC" id="5.1.99.6"/>
    </reaction>
</comment>
<comment type="catalytic activity">
    <reaction evidence="16 17 19">
        <text>(6S)-NADPHX + ADP = AMP + phosphate + NADPH + H(+)</text>
        <dbReference type="Rhea" id="RHEA:32235"/>
        <dbReference type="ChEBI" id="CHEBI:15378"/>
        <dbReference type="ChEBI" id="CHEBI:43474"/>
        <dbReference type="ChEBI" id="CHEBI:57783"/>
        <dbReference type="ChEBI" id="CHEBI:64076"/>
        <dbReference type="ChEBI" id="CHEBI:456215"/>
        <dbReference type="ChEBI" id="CHEBI:456216"/>
        <dbReference type="EC" id="4.2.1.136"/>
    </reaction>
</comment>
<evidence type="ECO:0000256" key="8">
    <source>
        <dbReference type="ARBA" id="ARBA00022857"/>
    </source>
</evidence>
<comment type="catalytic activity">
    <reaction evidence="15 17 19">
        <text>(6S)-NADHX + ADP = AMP + phosphate + NADH + H(+)</text>
        <dbReference type="Rhea" id="RHEA:32223"/>
        <dbReference type="ChEBI" id="CHEBI:15378"/>
        <dbReference type="ChEBI" id="CHEBI:43474"/>
        <dbReference type="ChEBI" id="CHEBI:57945"/>
        <dbReference type="ChEBI" id="CHEBI:64074"/>
        <dbReference type="ChEBI" id="CHEBI:456215"/>
        <dbReference type="ChEBI" id="CHEBI:456216"/>
        <dbReference type="EC" id="4.2.1.136"/>
    </reaction>
</comment>
<evidence type="ECO:0000313" key="23">
    <source>
        <dbReference type="EMBL" id="SJZ49096.1"/>
    </source>
</evidence>
<proteinExistence type="inferred from homology"/>
<dbReference type="PROSITE" id="PS51385">
    <property type="entry name" value="YJEF_N"/>
    <property type="match status" value="1"/>
</dbReference>
<comment type="catalytic activity">
    <reaction evidence="2 18 19">
        <text>(6R)-NADPHX = (6S)-NADPHX</text>
        <dbReference type="Rhea" id="RHEA:32227"/>
        <dbReference type="ChEBI" id="CHEBI:64076"/>
        <dbReference type="ChEBI" id="CHEBI:64077"/>
        <dbReference type="EC" id="5.1.99.6"/>
    </reaction>
</comment>
<comment type="similarity">
    <text evidence="17">Belongs to the NnrD/CARKD family.</text>
</comment>
<feature type="domain" description="YjeF N-terminal" evidence="22">
    <location>
        <begin position="9"/>
        <end position="223"/>
    </location>
</feature>
<dbReference type="Gene3D" id="3.40.50.10260">
    <property type="entry name" value="YjeF N-terminal domain"/>
    <property type="match status" value="1"/>
</dbReference>
<evidence type="ECO:0000256" key="9">
    <source>
        <dbReference type="ARBA" id="ARBA00022958"/>
    </source>
</evidence>
<dbReference type="NCBIfam" id="TIGR00197">
    <property type="entry name" value="yjeF_nterm"/>
    <property type="match status" value="1"/>
</dbReference>
<organism evidence="23 24">
    <name type="scientific">Garciella nitratireducens DSM 15102</name>
    <dbReference type="NCBI Taxonomy" id="1121911"/>
    <lineage>
        <taxon>Bacteria</taxon>
        <taxon>Bacillati</taxon>
        <taxon>Bacillota</taxon>
        <taxon>Clostridia</taxon>
        <taxon>Eubacteriales</taxon>
        <taxon>Eubacteriaceae</taxon>
        <taxon>Garciella</taxon>
    </lineage>
</organism>
<evidence type="ECO:0000256" key="11">
    <source>
        <dbReference type="ARBA" id="ARBA00023235"/>
    </source>
</evidence>
<keyword evidence="20" id="KW-0812">Transmembrane</keyword>
<feature type="binding site" evidence="17">
    <location>
        <position position="265"/>
    </location>
    <ligand>
        <name>(6S)-NADPHX</name>
        <dbReference type="ChEBI" id="CHEBI:64076"/>
    </ligand>
</feature>
<dbReference type="InterPro" id="IPR036652">
    <property type="entry name" value="YjeF_N_dom_sf"/>
</dbReference>
<dbReference type="GO" id="GO:0052855">
    <property type="term" value="F:ADP-dependent NAD(P)H-hydrate dehydratase activity"/>
    <property type="evidence" value="ECO:0007669"/>
    <property type="project" value="UniProtKB-UniRule"/>
</dbReference>
<evidence type="ECO:0000259" key="22">
    <source>
        <dbReference type="PROSITE" id="PS51385"/>
    </source>
</evidence>
<keyword evidence="7 17" id="KW-0067">ATP-binding</keyword>
<feature type="binding site" evidence="17">
    <location>
        <begin position="413"/>
        <end position="417"/>
    </location>
    <ligand>
        <name>AMP</name>
        <dbReference type="ChEBI" id="CHEBI:456215"/>
    </ligand>
</feature>
<evidence type="ECO:0000256" key="5">
    <source>
        <dbReference type="ARBA" id="ARBA00022723"/>
    </source>
</evidence>
<comment type="subunit">
    <text evidence="17">Homotetramer.</text>
</comment>
<comment type="similarity">
    <text evidence="4 19">In the C-terminal section; belongs to the NnrD/CARKD family.</text>
</comment>
<evidence type="ECO:0000256" key="2">
    <source>
        <dbReference type="ARBA" id="ARBA00000909"/>
    </source>
</evidence>
<comment type="function">
    <text evidence="18">Catalyzes the epimerization of the S- and R-forms of NAD(P)HX, a damaged form of NAD(P)H that is a result of enzymatic or heat-dependent hydration. This is a prerequisite for the S-specific NAD(P)H-hydrate dehydratase to allow the repair of both epimers of NAD(P)HX.</text>
</comment>
<evidence type="ECO:0000256" key="15">
    <source>
        <dbReference type="ARBA" id="ARBA00048238"/>
    </source>
</evidence>
<evidence type="ECO:0000256" key="16">
    <source>
        <dbReference type="ARBA" id="ARBA00049209"/>
    </source>
</evidence>
<dbReference type="EC" id="4.2.1.136" evidence="19"/>
<dbReference type="Proteomes" id="UP000196365">
    <property type="component" value="Unassembled WGS sequence"/>
</dbReference>
<comment type="cofactor">
    <cofactor evidence="17">
        <name>Mg(2+)</name>
        <dbReference type="ChEBI" id="CHEBI:18420"/>
    </cofactor>
</comment>
<dbReference type="PROSITE" id="PS01050">
    <property type="entry name" value="YJEF_C_2"/>
    <property type="match status" value="1"/>
</dbReference>
<evidence type="ECO:0000256" key="10">
    <source>
        <dbReference type="ARBA" id="ARBA00023027"/>
    </source>
</evidence>
<evidence type="ECO:0000256" key="3">
    <source>
        <dbReference type="ARBA" id="ARBA00006001"/>
    </source>
</evidence>
<dbReference type="PROSITE" id="PS51383">
    <property type="entry name" value="YJEF_C_3"/>
    <property type="match status" value="1"/>
</dbReference>
<protein>
    <recommendedName>
        <fullName evidence="19">Bifunctional NAD(P)H-hydrate repair enzyme</fullName>
    </recommendedName>
    <alternativeName>
        <fullName evidence="19">Nicotinamide nucleotide repair protein</fullName>
    </alternativeName>
    <domain>
        <recommendedName>
            <fullName evidence="19">ADP-dependent (S)-NAD(P)H-hydrate dehydratase</fullName>
            <ecNumber evidence="19">4.2.1.136</ecNumber>
        </recommendedName>
        <alternativeName>
            <fullName evidence="19">ADP-dependent NAD(P)HX dehydratase</fullName>
        </alternativeName>
    </domain>
    <domain>
        <recommendedName>
            <fullName evidence="19">NAD(P)H-hydrate epimerase</fullName>
            <ecNumber evidence="19">5.1.99.6</ecNumber>
        </recommendedName>
    </domain>
</protein>
<dbReference type="GO" id="GO:0046496">
    <property type="term" value="P:nicotinamide nucleotide metabolic process"/>
    <property type="evidence" value="ECO:0007669"/>
    <property type="project" value="UniProtKB-UniRule"/>
</dbReference>
<feature type="domain" description="YjeF C-terminal" evidence="21">
    <location>
        <begin position="230"/>
        <end position="501"/>
    </location>
</feature>
<keyword evidence="13" id="KW-0511">Multifunctional enzyme</keyword>
<dbReference type="InterPro" id="IPR029056">
    <property type="entry name" value="Ribokinase-like"/>
</dbReference>
<comment type="function">
    <text evidence="14 19">Bifunctional enzyme that catalyzes the epimerization of the S- and R-forms of NAD(P)HX and the dehydration of the S-form of NAD(P)HX at the expense of ADP, which is converted to AMP. This allows the repair of both epimers of NAD(P)HX, a damaged form of NAD(P)H that is a result of enzymatic or heat-dependent hydration.</text>
</comment>
<evidence type="ECO:0000256" key="17">
    <source>
        <dbReference type="HAMAP-Rule" id="MF_01965"/>
    </source>
</evidence>
<evidence type="ECO:0000256" key="7">
    <source>
        <dbReference type="ARBA" id="ARBA00022840"/>
    </source>
</evidence>
<dbReference type="GO" id="GO:0110051">
    <property type="term" value="P:metabolite repair"/>
    <property type="evidence" value="ECO:0007669"/>
    <property type="project" value="TreeGrafter"/>
</dbReference>
<dbReference type="EC" id="5.1.99.6" evidence="19"/>
<dbReference type="EMBL" id="FUWV01000003">
    <property type="protein sequence ID" value="SJZ49096.1"/>
    <property type="molecule type" value="Genomic_DNA"/>
</dbReference>
<feature type="binding site" evidence="17">
    <location>
        <position position="376"/>
    </location>
    <ligand>
        <name>(6S)-NADPHX</name>
        <dbReference type="ChEBI" id="CHEBI:64076"/>
    </ligand>
</feature>
<name>A0A1T4L309_9FIRM</name>
<gene>
    <name evidence="18" type="primary">nnrE</name>
    <name evidence="17" type="synonym">nnrD</name>
    <name evidence="23" type="ORF">SAMN02745973_00809</name>
</gene>
<evidence type="ECO:0000256" key="20">
    <source>
        <dbReference type="SAM" id="Phobius"/>
    </source>
</evidence>
<dbReference type="HAMAP" id="MF_01966">
    <property type="entry name" value="NADHX_epimerase"/>
    <property type="match status" value="1"/>
</dbReference>
<dbReference type="InterPro" id="IPR017953">
    <property type="entry name" value="Carbohydrate_kinase_pred_CS"/>
</dbReference>
<dbReference type="HAMAP" id="MF_01965">
    <property type="entry name" value="NADHX_dehydratase"/>
    <property type="match status" value="1"/>
</dbReference>
<feature type="binding site" evidence="18">
    <location>
        <position position="148"/>
    </location>
    <ligand>
        <name>(6S)-NADPHX</name>
        <dbReference type="ChEBI" id="CHEBI:64076"/>
    </ligand>
</feature>
<dbReference type="AlphaFoldDB" id="A0A1T4L309"/>
<dbReference type="InterPro" id="IPR000631">
    <property type="entry name" value="CARKD"/>
</dbReference>
<dbReference type="Pfam" id="PF03853">
    <property type="entry name" value="YjeF_N"/>
    <property type="match status" value="1"/>
</dbReference>
<dbReference type="SUPFAM" id="SSF53613">
    <property type="entry name" value="Ribokinase-like"/>
    <property type="match status" value="1"/>
</dbReference>
<evidence type="ECO:0000256" key="18">
    <source>
        <dbReference type="HAMAP-Rule" id="MF_01966"/>
    </source>
</evidence>
<keyword evidence="20" id="KW-0472">Membrane</keyword>
<dbReference type="GO" id="GO:0046872">
    <property type="term" value="F:metal ion binding"/>
    <property type="evidence" value="ECO:0007669"/>
    <property type="project" value="UniProtKB-UniRule"/>
</dbReference>
<evidence type="ECO:0000256" key="19">
    <source>
        <dbReference type="PIRNR" id="PIRNR017184"/>
    </source>
</evidence>
<feature type="binding site" evidence="18">
    <location>
        <position position="169"/>
    </location>
    <ligand>
        <name>K(+)</name>
        <dbReference type="ChEBI" id="CHEBI:29103"/>
    </ligand>
</feature>
<keyword evidence="8 17" id="KW-0521">NADP</keyword>
<keyword evidence="6 17" id="KW-0547">Nucleotide-binding</keyword>
<comment type="function">
    <text evidence="17">Catalyzes the dehydration of the S-form of NAD(P)HX at the expense of ADP, which is converted to AMP. Together with NAD(P)HX epimerase, which catalyzes the epimerization of the S- and R-forms, the enzyme allows the repair of both epimers of NAD(P)HX, a damaged form of NAD(P)H that is a result of enzymatic or heat-dependent hydration.</text>
</comment>
<dbReference type="NCBIfam" id="TIGR00196">
    <property type="entry name" value="yjeF_cterm"/>
    <property type="match status" value="1"/>
</dbReference>
<dbReference type="PIRSF" id="PIRSF017184">
    <property type="entry name" value="Nnr"/>
    <property type="match status" value="1"/>
</dbReference>
<keyword evidence="9 18" id="KW-0630">Potassium</keyword>
<comment type="similarity">
    <text evidence="18">Belongs to the NnrE/AIBP family.</text>
</comment>
<dbReference type="Gene3D" id="3.40.1190.20">
    <property type="match status" value="1"/>
</dbReference>
<comment type="caution">
    <text evidence="18">Lacks conserved residue(s) required for the propagation of feature annotation.</text>
</comment>
<feature type="binding site" evidence="18">
    <location>
        <position position="61"/>
    </location>
    <ligand>
        <name>K(+)</name>
        <dbReference type="ChEBI" id="CHEBI:29103"/>
    </ligand>
</feature>
<evidence type="ECO:0000256" key="13">
    <source>
        <dbReference type="ARBA" id="ARBA00023268"/>
    </source>
</evidence>
<evidence type="ECO:0000256" key="12">
    <source>
        <dbReference type="ARBA" id="ARBA00023239"/>
    </source>
</evidence>
<dbReference type="PANTHER" id="PTHR12592:SF0">
    <property type="entry name" value="ATP-DEPENDENT (S)-NAD(P)H-HYDRATE DEHYDRATASE"/>
    <property type="match status" value="1"/>
</dbReference>
<keyword evidence="20" id="KW-1133">Transmembrane helix</keyword>
<evidence type="ECO:0000259" key="21">
    <source>
        <dbReference type="PROSITE" id="PS51383"/>
    </source>
</evidence>
<dbReference type="CDD" id="cd01171">
    <property type="entry name" value="YXKO-related"/>
    <property type="match status" value="1"/>
</dbReference>
<feature type="binding site" evidence="18">
    <location>
        <begin position="60"/>
        <end position="64"/>
    </location>
    <ligand>
        <name>(6S)-NADPHX</name>
        <dbReference type="ChEBI" id="CHEBI:64076"/>
    </ligand>
</feature>
<feature type="binding site" evidence="17">
    <location>
        <position position="441"/>
    </location>
    <ligand>
        <name>AMP</name>
        <dbReference type="ChEBI" id="CHEBI:456215"/>
    </ligand>
</feature>
<dbReference type="RefSeq" id="WP_087678230.1">
    <property type="nucleotide sequence ID" value="NZ_FUWV01000003.1"/>
</dbReference>
<keyword evidence="10 17" id="KW-0520">NAD</keyword>
<dbReference type="GO" id="GO:0005524">
    <property type="term" value="F:ATP binding"/>
    <property type="evidence" value="ECO:0007669"/>
    <property type="project" value="UniProtKB-UniRule"/>
</dbReference>
<evidence type="ECO:0000256" key="1">
    <source>
        <dbReference type="ARBA" id="ARBA00000013"/>
    </source>
</evidence>
<keyword evidence="24" id="KW-1185">Reference proteome</keyword>
<sequence>MEVLTTKEMKELDRYTCKKKGISSLELMEIAGEKIYKCILKEKEIDPVTDKIVIISGTGNNGGDSLVVARHFLEENYKNLEIILVGNLDHLTEETKINLKKLKERNARIYYFKNYDFYKDYEKLIKKANIIIEGIFGIGLNRDVEGIYYQAIDGINRSEAYTISIDIPSGIRGDNGLIAGIAVKADLSIIIHTYKVGNLLNDAKDSHGKCKIVDIGILEDVFIPKQFLLQEKDIKNLLKKRRHNTHKYDYGSVLTIGGSIGMMGAPFMSAYAALRSGSGLSSIAVYEKYLDLIYPIYPEIMIRPYRKKEEFLEILQKKEAIAFGPGLGRKSDFPFYILEHLLKVDLPIVIDADGLYYFKELLNKVKKENKIVITPHYGEMAMLLDTTSENIKRDPVSAAKEFSEKYSIIVLLKGTTTLIAQQDKIYFHSLGNPGMATAGSGDVLTGIVLSLLGQRLKPIDACKVGVSIHSLAGNLAAKEMGQYSMIATDIIKYIPKTLKELVK</sequence>
<dbReference type="Pfam" id="PF01256">
    <property type="entry name" value="Carb_kinase"/>
    <property type="match status" value="1"/>
</dbReference>
<comment type="cofactor">
    <cofactor evidence="18 19">
        <name>K(+)</name>
        <dbReference type="ChEBI" id="CHEBI:29103"/>
    </cofactor>
    <text evidence="18 19">Binds 1 potassium ion per subunit.</text>
</comment>
<dbReference type="GO" id="GO:0052856">
    <property type="term" value="F:NAD(P)HX epimerase activity"/>
    <property type="evidence" value="ECO:0007669"/>
    <property type="project" value="UniProtKB-UniRule"/>
</dbReference>
<keyword evidence="11 18" id="KW-0413">Isomerase</keyword>
<evidence type="ECO:0000256" key="14">
    <source>
        <dbReference type="ARBA" id="ARBA00025153"/>
    </source>
</evidence>
<feature type="transmembrane region" description="Helical" evidence="20">
    <location>
        <begin position="250"/>
        <end position="274"/>
    </location>
</feature>
<dbReference type="PANTHER" id="PTHR12592">
    <property type="entry name" value="ATP-DEPENDENT (S)-NAD(P)H-HYDRATE DEHYDRATASE FAMILY MEMBER"/>
    <property type="match status" value="1"/>
</dbReference>
<reference evidence="23 24" key="1">
    <citation type="submission" date="2017-02" db="EMBL/GenBank/DDBJ databases">
        <authorList>
            <person name="Peterson S.W."/>
        </authorList>
    </citation>
    <scope>NUCLEOTIDE SEQUENCE [LARGE SCALE GENOMIC DNA]</scope>
    <source>
        <strain evidence="23 24">DSM 15102</strain>
    </source>
</reference>
<keyword evidence="12 17" id="KW-0456">Lyase</keyword>
<evidence type="ECO:0000313" key="24">
    <source>
        <dbReference type="Proteomes" id="UP000196365"/>
    </source>
</evidence>
<keyword evidence="5 18" id="KW-0479">Metal-binding</keyword>
<accession>A0A1T4L309</accession>
<feature type="binding site" evidence="18">
    <location>
        <begin position="137"/>
        <end position="143"/>
    </location>
    <ligand>
        <name>(6S)-NADPHX</name>
        <dbReference type="ChEBI" id="CHEBI:64076"/>
    </ligand>
</feature>
<dbReference type="OrthoDB" id="9806925at2"/>